<dbReference type="PANTHER" id="PTHR40072:SF1">
    <property type="entry name" value="MOLYBDOPTERIN-GUANINE DINUCLEOTIDE BIOSYNTHESIS ADAPTER PROTEIN"/>
    <property type="match status" value="1"/>
</dbReference>
<dbReference type="Gene3D" id="3.40.50.300">
    <property type="entry name" value="P-loop containing nucleotide triphosphate hydrolases"/>
    <property type="match status" value="1"/>
</dbReference>
<dbReference type="EMBL" id="SGXC01000001">
    <property type="protein sequence ID" value="RZS86100.1"/>
    <property type="molecule type" value="Genomic_DNA"/>
</dbReference>
<proteinExistence type="predicted"/>
<dbReference type="Proteomes" id="UP000292445">
    <property type="component" value="Unassembled WGS sequence"/>
</dbReference>
<name>A0A4Q7NNH2_9BURK</name>
<dbReference type="GO" id="GO:0006777">
    <property type="term" value="P:Mo-molybdopterin cofactor biosynthetic process"/>
    <property type="evidence" value="ECO:0007669"/>
    <property type="project" value="InterPro"/>
</dbReference>
<feature type="domain" description="Molybdopterin-guanine dinucleotide biosynthesis protein B (MobB)" evidence="1">
    <location>
        <begin position="4"/>
        <end position="136"/>
    </location>
</feature>
<evidence type="ECO:0000313" key="2">
    <source>
        <dbReference type="EMBL" id="RZS86100.1"/>
    </source>
</evidence>
<dbReference type="InterPro" id="IPR052539">
    <property type="entry name" value="MGD_biosynthesis_adapter"/>
</dbReference>
<accession>A0A4Q7NNH2</accession>
<keyword evidence="3" id="KW-1185">Reference proteome</keyword>
<sequence>MTRVLGLAGWSGAGKTTLLTRLIPALREKGYSVSTLKHAHHSFDIDKPGKDSHRHREAGAGEVLVASGSRWALMHELRGQVEPRLGELLNKFSPVDFILVEGFKRDPHVKIEIHRAANGKPWLYPDDASIGAVVSDVPPAGQASLPFVDLDDLPGIANLVVDLAWPLDRTLAALSA</sequence>
<organism evidence="2 3">
    <name type="scientific">Pigmentiphaga kullae</name>
    <dbReference type="NCBI Taxonomy" id="151784"/>
    <lineage>
        <taxon>Bacteria</taxon>
        <taxon>Pseudomonadati</taxon>
        <taxon>Pseudomonadota</taxon>
        <taxon>Betaproteobacteria</taxon>
        <taxon>Burkholderiales</taxon>
        <taxon>Alcaligenaceae</taxon>
        <taxon>Pigmentiphaga</taxon>
    </lineage>
</organism>
<comment type="caution">
    <text evidence="2">The sequence shown here is derived from an EMBL/GenBank/DDBJ whole genome shotgun (WGS) entry which is preliminary data.</text>
</comment>
<dbReference type="OrthoDB" id="9804758at2"/>
<dbReference type="Pfam" id="PF03205">
    <property type="entry name" value="MobB"/>
    <property type="match status" value="1"/>
</dbReference>
<dbReference type="PANTHER" id="PTHR40072">
    <property type="entry name" value="MOLYBDOPTERIN-GUANINE DINUCLEOTIDE BIOSYNTHESIS ADAPTER PROTEIN-RELATED"/>
    <property type="match status" value="1"/>
</dbReference>
<reference evidence="2 3" key="1">
    <citation type="submission" date="2019-02" db="EMBL/GenBank/DDBJ databases">
        <title>Genomic Encyclopedia of Type Strains, Phase IV (KMG-IV): sequencing the most valuable type-strain genomes for metagenomic binning, comparative biology and taxonomic classification.</title>
        <authorList>
            <person name="Goeker M."/>
        </authorList>
    </citation>
    <scope>NUCLEOTIDE SEQUENCE [LARGE SCALE GENOMIC DNA]</scope>
    <source>
        <strain evidence="2 3">K24</strain>
    </source>
</reference>
<dbReference type="NCBIfam" id="TIGR00176">
    <property type="entry name" value="mobB"/>
    <property type="match status" value="1"/>
</dbReference>
<dbReference type="SUPFAM" id="SSF52540">
    <property type="entry name" value="P-loop containing nucleoside triphosphate hydrolases"/>
    <property type="match status" value="1"/>
</dbReference>
<evidence type="ECO:0000259" key="1">
    <source>
        <dbReference type="Pfam" id="PF03205"/>
    </source>
</evidence>
<dbReference type="GO" id="GO:0005525">
    <property type="term" value="F:GTP binding"/>
    <property type="evidence" value="ECO:0007669"/>
    <property type="project" value="InterPro"/>
</dbReference>
<gene>
    <name evidence="2" type="ORF">EV675_2134</name>
</gene>
<dbReference type="CDD" id="cd03116">
    <property type="entry name" value="MobB"/>
    <property type="match status" value="1"/>
</dbReference>
<evidence type="ECO:0000313" key="3">
    <source>
        <dbReference type="Proteomes" id="UP000292445"/>
    </source>
</evidence>
<dbReference type="InterPro" id="IPR027417">
    <property type="entry name" value="P-loop_NTPase"/>
</dbReference>
<dbReference type="AlphaFoldDB" id="A0A4Q7NNH2"/>
<dbReference type="RefSeq" id="WP_130357222.1">
    <property type="nucleotide sequence ID" value="NZ_SGXC01000001.1"/>
</dbReference>
<protein>
    <submittedName>
        <fullName evidence="2">Molybdopterin guanine dinucleotide biosynthesis accessory protein MobB</fullName>
    </submittedName>
</protein>
<dbReference type="InterPro" id="IPR004435">
    <property type="entry name" value="MobB_dom"/>
</dbReference>